<protein>
    <submittedName>
        <fullName evidence="1">Uncharacterized protein</fullName>
    </submittedName>
</protein>
<dbReference type="Proteomes" id="UP000543579">
    <property type="component" value="Unassembled WGS sequence"/>
</dbReference>
<evidence type="ECO:0000313" key="1">
    <source>
        <dbReference type="EMBL" id="MBB3158301.1"/>
    </source>
</evidence>
<organism evidence="1 2">
    <name type="scientific">Microbacterium proteolyticum</name>
    <dbReference type="NCBI Taxonomy" id="1572644"/>
    <lineage>
        <taxon>Bacteria</taxon>
        <taxon>Bacillati</taxon>
        <taxon>Actinomycetota</taxon>
        <taxon>Actinomycetes</taxon>
        <taxon>Micrococcales</taxon>
        <taxon>Microbacteriaceae</taxon>
        <taxon>Microbacterium</taxon>
    </lineage>
</organism>
<dbReference type="RefSeq" id="WP_183419747.1">
    <property type="nucleotide sequence ID" value="NZ_JACHXY010000002.1"/>
</dbReference>
<gene>
    <name evidence="1" type="ORF">FHS07_001997</name>
</gene>
<dbReference type="AlphaFoldDB" id="A0A7W5CIJ4"/>
<dbReference type="EMBL" id="JACHXY010000002">
    <property type="protein sequence ID" value="MBB3158301.1"/>
    <property type="molecule type" value="Genomic_DNA"/>
</dbReference>
<name>A0A7W5CIJ4_9MICO</name>
<comment type="caution">
    <text evidence="1">The sequence shown here is derived from an EMBL/GenBank/DDBJ whole genome shotgun (WGS) entry which is preliminary data.</text>
</comment>
<accession>A0A7W5CIJ4</accession>
<evidence type="ECO:0000313" key="2">
    <source>
        <dbReference type="Proteomes" id="UP000543579"/>
    </source>
</evidence>
<sequence>MTGVEVREPTARRAGGVVVTIGGVTMDLDVEAAFDLQRKILSAVVHLERAQRGIAAKSKVKTAREIRRATQVDETLRDREGGR</sequence>
<reference evidence="1 2" key="1">
    <citation type="submission" date="2020-08" db="EMBL/GenBank/DDBJ databases">
        <title>Genomic Encyclopedia of Type Strains, Phase III (KMG-III): the genomes of soil and plant-associated and newly described type strains.</title>
        <authorList>
            <person name="Whitman W."/>
        </authorList>
    </citation>
    <scope>NUCLEOTIDE SEQUENCE [LARGE SCALE GENOMIC DNA]</scope>
    <source>
        <strain evidence="1 2">CECT 8356</strain>
    </source>
</reference>
<proteinExistence type="predicted"/>